<reference evidence="3" key="1">
    <citation type="submission" date="2014-07" db="EMBL/GenBank/DDBJ databases">
        <title>Identification of a novel salt tolerance gene in wild soybean by whole-genome sequencing.</title>
        <authorList>
            <person name="Lam H.-M."/>
            <person name="Qi X."/>
            <person name="Li M.-W."/>
            <person name="Liu X."/>
            <person name="Xie M."/>
            <person name="Ni M."/>
            <person name="Xu X."/>
        </authorList>
    </citation>
    <scope>NUCLEOTIDE SEQUENCE [LARGE SCALE GENOMIC DNA]</scope>
    <source>
        <tissue evidence="3">Root</tissue>
    </source>
</reference>
<evidence type="ECO:0000256" key="1">
    <source>
        <dbReference type="SAM" id="MobiDB-lite"/>
    </source>
</evidence>
<dbReference type="Pfam" id="PF04774">
    <property type="entry name" value="HABP4_PAI-RBP1"/>
    <property type="match status" value="1"/>
</dbReference>
<sequence length="465" mass="51966">MSQRGSLIPTHIQPDIHVLGARVSTKGSNAESVVNPCLPNDVAPVEPPMGLYVQRQDSIELVALGKTYDGGSTIHNVAYADDVVRVSVEQVINGDVEVPFPTSEIKCVRQTLHTFIAWTTPLVKKIFIEHEGSSPTKDTEAVEAVNDVVVDDPLRELIKSLVDIYEKPVELVWDVTKFGIPNATASLFITCADVNEIISGVQCLNIVILQLWTIYMDQFSQSDGLGSVYGFLEPQAILNANDRCGQCEEYIEKLLKESNRNAYLGAYLNQGHWQLIVLCPKKNTAVWFCSLRRRPDVHIKAAINKLMNETAKSFGDEKQNPSGEDDVAADGNKENPTNEAEQKEPENKEMTLEEYEKVLEERRKAFHALKTEERKVDTKVFESLQHLSNKKDNDDIFIKLVELVLAQFRRAKGRVDEPAVRLYEDMLSVYNNSSDAATELMNDPVIVSTGQEGLNPRPFPPSLPS</sequence>
<dbReference type="AlphaFoldDB" id="A0A0B2SIL0"/>
<dbReference type="InterPro" id="IPR058352">
    <property type="entry name" value="DUF8039"/>
</dbReference>
<dbReference type="Proteomes" id="UP000053555">
    <property type="component" value="Unassembled WGS sequence"/>
</dbReference>
<gene>
    <name evidence="3" type="ORF">glysoja_032653</name>
</gene>
<feature type="region of interest" description="Disordered" evidence="1">
    <location>
        <begin position="312"/>
        <end position="349"/>
    </location>
</feature>
<protein>
    <recommendedName>
        <fullName evidence="2">Hyaluronan/mRNA-binding protein domain-containing protein</fullName>
    </recommendedName>
</protein>
<dbReference type="EMBL" id="KN641157">
    <property type="protein sequence ID" value="KHN46561.1"/>
    <property type="molecule type" value="Genomic_DNA"/>
</dbReference>
<name>A0A0B2SIL0_GLYSO</name>
<evidence type="ECO:0000259" key="2">
    <source>
        <dbReference type="SMART" id="SM01233"/>
    </source>
</evidence>
<dbReference type="SMART" id="SM01233">
    <property type="entry name" value="HABP4_PAI-RBP1"/>
    <property type="match status" value="1"/>
</dbReference>
<evidence type="ECO:0000313" key="3">
    <source>
        <dbReference type="EMBL" id="KHN46561.1"/>
    </source>
</evidence>
<dbReference type="InterPro" id="IPR006861">
    <property type="entry name" value="HABP4_PAIRBP1-bd"/>
</dbReference>
<dbReference type="PANTHER" id="PTHR33018">
    <property type="entry name" value="OS10G0338966 PROTEIN-RELATED"/>
    <property type="match status" value="1"/>
</dbReference>
<dbReference type="Pfam" id="PF26133">
    <property type="entry name" value="DUF8039"/>
    <property type="match status" value="1"/>
</dbReference>
<feature type="compositionally biased region" description="Basic and acidic residues" evidence="1">
    <location>
        <begin position="340"/>
        <end position="349"/>
    </location>
</feature>
<dbReference type="Gene3D" id="6.10.140.1040">
    <property type="match status" value="1"/>
</dbReference>
<dbReference type="InterPro" id="IPR038765">
    <property type="entry name" value="Papain-like_cys_pep_sf"/>
</dbReference>
<feature type="domain" description="Hyaluronan/mRNA-binding protein" evidence="2">
    <location>
        <begin position="292"/>
        <end position="377"/>
    </location>
</feature>
<organism evidence="3">
    <name type="scientific">Glycine soja</name>
    <name type="common">Wild soybean</name>
    <dbReference type="NCBI Taxonomy" id="3848"/>
    <lineage>
        <taxon>Eukaryota</taxon>
        <taxon>Viridiplantae</taxon>
        <taxon>Streptophyta</taxon>
        <taxon>Embryophyta</taxon>
        <taxon>Tracheophyta</taxon>
        <taxon>Spermatophyta</taxon>
        <taxon>Magnoliopsida</taxon>
        <taxon>eudicotyledons</taxon>
        <taxon>Gunneridae</taxon>
        <taxon>Pentapetalae</taxon>
        <taxon>rosids</taxon>
        <taxon>fabids</taxon>
        <taxon>Fabales</taxon>
        <taxon>Fabaceae</taxon>
        <taxon>Papilionoideae</taxon>
        <taxon>50 kb inversion clade</taxon>
        <taxon>NPAAA clade</taxon>
        <taxon>indigoferoid/millettioid clade</taxon>
        <taxon>Phaseoleae</taxon>
        <taxon>Glycine</taxon>
        <taxon>Glycine subgen. Soja</taxon>
    </lineage>
</organism>
<proteinExistence type="predicted"/>
<dbReference type="SUPFAM" id="SSF54001">
    <property type="entry name" value="Cysteine proteinases"/>
    <property type="match status" value="1"/>
</dbReference>
<dbReference type="PANTHER" id="PTHR33018:SF34">
    <property type="entry name" value="OS02G0472350 PROTEIN"/>
    <property type="match status" value="1"/>
</dbReference>
<accession>A0A0B2SIL0</accession>